<proteinExistence type="predicted"/>
<gene>
    <name evidence="1" type="ORF">FDT66_03255</name>
</gene>
<name>A0A5S3N782_9FLAO</name>
<evidence type="ECO:0000313" key="2">
    <source>
        <dbReference type="Proteomes" id="UP000307140"/>
    </source>
</evidence>
<reference evidence="1 2" key="1">
    <citation type="submission" date="2019-05" db="EMBL/GenBank/DDBJ databases">
        <title>Polaribacter aestuariivivens sp. nov., isolated from a tidal flat.</title>
        <authorList>
            <person name="Yoon J.-H."/>
        </authorList>
    </citation>
    <scope>NUCLEOTIDE SEQUENCE [LARGE SCALE GENOMIC DNA]</scope>
    <source>
        <strain evidence="1 2">DBTF-3</strain>
    </source>
</reference>
<keyword evidence="2" id="KW-1185">Reference proteome</keyword>
<dbReference type="EMBL" id="VANR01000002">
    <property type="protein sequence ID" value="TMM30997.1"/>
    <property type="molecule type" value="Genomic_DNA"/>
</dbReference>
<dbReference type="RefSeq" id="WP_138534728.1">
    <property type="nucleotide sequence ID" value="NZ_VANR01000002.1"/>
</dbReference>
<protein>
    <recommendedName>
        <fullName evidence="3">YbbR-like domain-containing protein</fullName>
    </recommendedName>
</protein>
<comment type="caution">
    <text evidence="1">The sequence shown here is derived from an EMBL/GenBank/DDBJ whole genome shotgun (WGS) entry which is preliminary data.</text>
</comment>
<dbReference type="Proteomes" id="UP000307140">
    <property type="component" value="Unassembled WGS sequence"/>
</dbReference>
<dbReference type="Gene3D" id="2.170.120.40">
    <property type="entry name" value="YbbR-like domain"/>
    <property type="match status" value="1"/>
</dbReference>
<evidence type="ECO:0000313" key="1">
    <source>
        <dbReference type="EMBL" id="TMM30997.1"/>
    </source>
</evidence>
<dbReference type="OrthoDB" id="1150187at2"/>
<organism evidence="1 2">
    <name type="scientific">Polaribacter aestuariivivens</name>
    <dbReference type="NCBI Taxonomy" id="2304626"/>
    <lineage>
        <taxon>Bacteria</taxon>
        <taxon>Pseudomonadati</taxon>
        <taxon>Bacteroidota</taxon>
        <taxon>Flavobacteriia</taxon>
        <taxon>Flavobacteriales</taxon>
        <taxon>Flavobacteriaceae</taxon>
    </lineage>
</organism>
<evidence type="ECO:0008006" key="3">
    <source>
        <dbReference type="Google" id="ProtNLM"/>
    </source>
</evidence>
<accession>A0A5S3N782</accession>
<sequence length="312" mass="35306">MKSKSKIPKTFVGFLLASVLIWFLITLSKEYVTTLNYPIEYNSISQNKLLQSAPRKEINLIVKASGFKLLKTNFGKKPIQIKANNLSRKKNDIYYILTKNQLGSIQKQLPSGVRVQEILQDSLLLDLGTLTSKKIALKPNVDIQYFIGYDLSNEIKIIPDSIVVSGPKKEIDSLSALELSSLVMKDVKSDFKKEVSILKPKNSTNLKFKKTKVYVEGKVEKFTEGTLKVPYRITNLPSDVKLTTLPKTVEIVFVVSLSNFNKINEGSFQVECNYNVAKENNLNYLIPKVTQASKFVKSYKIVPNKVDFLIQK</sequence>
<dbReference type="AlphaFoldDB" id="A0A5S3N782"/>